<keyword evidence="12" id="KW-0472">Membrane</keyword>
<dbReference type="SUPFAM" id="SSF52540">
    <property type="entry name" value="P-loop containing nucleoside triphosphate hydrolases"/>
    <property type="match status" value="1"/>
</dbReference>
<evidence type="ECO:0000256" key="9">
    <source>
        <dbReference type="ARBA" id="ARBA00022801"/>
    </source>
</evidence>
<dbReference type="Pfam" id="PF00005">
    <property type="entry name" value="ABC_tran"/>
    <property type="match status" value="1"/>
</dbReference>
<evidence type="ECO:0000256" key="5">
    <source>
        <dbReference type="ARBA" id="ARBA00022475"/>
    </source>
</evidence>
<gene>
    <name evidence="19" type="ORF">EOS_24505</name>
</gene>
<evidence type="ECO:0000256" key="11">
    <source>
        <dbReference type="ARBA" id="ARBA00022967"/>
    </source>
</evidence>
<protein>
    <recommendedName>
        <fullName evidence="16">Glutathione import ATP-binding protein GsiA</fullName>
        <ecNumber evidence="15">7.4.2.10</ecNumber>
    </recommendedName>
</protein>
<comment type="function">
    <text evidence="13">Part of the ABC transporter complex GsiABCD involved in glutathione import. Responsible for energy coupling to the transport system.</text>
</comment>
<keyword evidence="11" id="KW-1278">Translocase</keyword>
<evidence type="ECO:0000256" key="2">
    <source>
        <dbReference type="ARBA" id="ARBA00004533"/>
    </source>
</evidence>
<dbReference type="Gene3D" id="3.40.50.300">
    <property type="entry name" value="P-loop containing nucleotide triphosphate hydrolases"/>
    <property type="match status" value="1"/>
</dbReference>
<dbReference type="InterPro" id="IPR027417">
    <property type="entry name" value="P-loop_NTPase"/>
</dbReference>
<comment type="catalytic activity">
    <reaction evidence="17">
        <text>glutathione(out) + ATP + H2O = glutathione(in) + ADP + phosphate + H(+)</text>
        <dbReference type="Rhea" id="RHEA:29791"/>
        <dbReference type="ChEBI" id="CHEBI:15377"/>
        <dbReference type="ChEBI" id="CHEBI:15378"/>
        <dbReference type="ChEBI" id="CHEBI:30616"/>
        <dbReference type="ChEBI" id="CHEBI:43474"/>
        <dbReference type="ChEBI" id="CHEBI:57925"/>
        <dbReference type="ChEBI" id="CHEBI:456216"/>
        <dbReference type="EC" id="7.4.2.10"/>
    </reaction>
</comment>
<keyword evidence="9" id="KW-0378">Hydrolase</keyword>
<dbReference type="GO" id="GO:0005886">
    <property type="term" value="C:plasma membrane"/>
    <property type="evidence" value="ECO:0007669"/>
    <property type="project" value="UniProtKB-SubCell"/>
</dbReference>
<evidence type="ECO:0000256" key="15">
    <source>
        <dbReference type="ARBA" id="ARBA00039050"/>
    </source>
</evidence>
<evidence type="ECO:0000256" key="10">
    <source>
        <dbReference type="ARBA" id="ARBA00022840"/>
    </source>
</evidence>
<keyword evidence="4" id="KW-0813">Transport</keyword>
<evidence type="ECO:0000256" key="13">
    <source>
        <dbReference type="ARBA" id="ARBA00037530"/>
    </source>
</evidence>
<dbReference type="InterPro" id="IPR003593">
    <property type="entry name" value="AAA+_ATPase"/>
</dbReference>
<dbReference type="OrthoDB" id="9802772at2"/>
<dbReference type="Proteomes" id="UP000035963">
    <property type="component" value="Unassembled WGS sequence"/>
</dbReference>
<keyword evidence="6" id="KW-0997">Cell inner membrane</keyword>
<evidence type="ECO:0000256" key="3">
    <source>
        <dbReference type="ARBA" id="ARBA00011469"/>
    </source>
</evidence>
<accession>A0A0J1CT28</accession>
<keyword evidence="7" id="KW-0677">Repeat</keyword>
<reference evidence="19 20" key="1">
    <citation type="journal article" date="2015" name="Genome Announc.">
        <title>Draft Genome Sequence of Burkholderia sp. Strain PML1(12), an Ectomycorrhizosphere-Inhabiting Bacterium with Effective Mineral-Weathering Ability.</title>
        <authorList>
            <person name="Uroz S."/>
            <person name="Oger P."/>
        </authorList>
    </citation>
    <scope>NUCLEOTIDE SEQUENCE [LARGE SCALE GENOMIC DNA]</scope>
    <source>
        <strain evidence="20">PML1(12)</strain>
    </source>
</reference>
<dbReference type="PANTHER" id="PTHR43776">
    <property type="entry name" value="TRANSPORT ATP-BINDING PROTEIN"/>
    <property type="match status" value="1"/>
</dbReference>
<organism evidence="19 20">
    <name type="scientific">Caballeronia mineralivorans PML1(12)</name>
    <dbReference type="NCBI Taxonomy" id="908627"/>
    <lineage>
        <taxon>Bacteria</taxon>
        <taxon>Pseudomonadati</taxon>
        <taxon>Pseudomonadota</taxon>
        <taxon>Betaproteobacteria</taxon>
        <taxon>Burkholderiales</taxon>
        <taxon>Burkholderiaceae</taxon>
        <taxon>Caballeronia</taxon>
    </lineage>
</organism>
<sequence>MSELLRVDNLVKHFASGGERFGAPHQVVRAVNEVSFTVERGCSMGLVGESGCGKSTVARTLLRLIEPDSGSIVFDGIDLRRASAAQMRTLRQRIQIVFQDPYASLNPRRTVRQTLEEPLRVHGQGNARAIAKKVADTLLDVGLPVDVLDRYPHEFSGGQRQRVGIARALVLDPELIIADEPVSALDVSVQAQILHLLARLRKERGLSFVFVSHDLGVVRQFCDTVSVMYLGRIVESGPTRPLLDAPAHPYSRVLRDSSPVPDPGARIRLSKIEGEIPSPTRLPSGCAFHPRCPRAVEACMTEVPKLDELASGRRVACYFPVTAGDAKAISDGLPTAT</sequence>
<dbReference type="GO" id="GO:0015833">
    <property type="term" value="P:peptide transport"/>
    <property type="evidence" value="ECO:0007669"/>
    <property type="project" value="InterPro"/>
</dbReference>
<dbReference type="PANTHER" id="PTHR43776:SF15">
    <property type="entry name" value="GLUTATHIONE IMPORT ATP-BINDING PROTEIN GSIA"/>
    <property type="match status" value="1"/>
</dbReference>
<comment type="similarity">
    <text evidence="14">Belongs to the ABC transporter superfamily. Glutathione importer (TC 3.A.1.5.11) family.</text>
</comment>
<dbReference type="SMART" id="SM00382">
    <property type="entry name" value="AAA"/>
    <property type="match status" value="1"/>
</dbReference>
<keyword evidence="5" id="KW-1003">Cell membrane</keyword>
<feature type="domain" description="ABC transporter" evidence="18">
    <location>
        <begin position="5"/>
        <end position="255"/>
    </location>
</feature>
<dbReference type="EMBL" id="AEJF01000143">
    <property type="protein sequence ID" value="KLU23800.1"/>
    <property type="molecule type" value="Genomic_DNA"/>
</dbReference>
<dbReference type="GO" id="GO:0055085">
    <property type="term" value="P:transmembrane transport"/>
    <property type="evidence" value="ECO:0007669"/>
    <property type="project" value="UniProtKB-ARBA"/>
</dbReference>
<evidence type="ECO:0000256" key="17">
    <source>
        <dbReference type="ARBA" id="ARBA00047640"/>
    </source>
</evidence>
<comment type="caution">
    <text evidence="19">The sequence shown here is derived from an EMBL/GenBank/DDBJ whole genome shotgun (WGS) entry which is preliminary data.</text>
</comment>
<name>A0A0J1CT28_9BURK</name>
<dbReference type="GO" id="GO:0005524">
    <property type="term" value="F:ATP binding"/>
    <property type="evidence" value="ECO:0007669"/>
    <property type="project" value="UniProtKB-KW"/>
</dbReference>
<dbReference type="GO" id="GO:0016887">
    <property type="term" value="F:ATP hydrolysis activity"/>
    <property type="evidence" value="ECO:0007669"/>
    <property type="project" value="InterPro"/>
</dbReference>
<dbReference type="PROSITE" id="PS50893">
    <property type="entry name" value="ABC_TRANSPORTER_2"/>
    <property type="match status" value="1"/>
</dbReference>
<comment type="subcellular location">
    <subcellularLocation>
        <location evidence="2">Cell inner membrane</location>
    </subcellularLocation>
    <subcellularLocation>
        <location evidence="1">Membrane</location>
        <topology evidence="1">Peripheral membrane protein</topology>
    </subcellularLocation>
</comment>
<keyword evidence="8" id="KW-0547">Nucleotide-binding</keyword>
<dbReference type="InterPro" id="IPR017871">
    <property type="entry name" value="ABC_transporter-like_CS"/>
</dbReference>
<evidence type="ECO:0000256" key="4">
    <source>
        <dbReference type="ARBA" id="ARBA00022448"/>
    </source>
</evidence>
<dbReference type="Pfam" id="PF08352">
    <property type="entry name" value="oligo_HPY"/>
    <property type="match status" value="1"/>
</dbReference>
<dbReference type="NCBIfam" id="TIGR01727">
    <property type="entry name" value="oligo_HPY"/>
    <property type="match status" value="1"/>
</dbReference>
<evidence type="ECO:0000313" key="20">
    <source>
        <dbReference type="Proteomes" id="UP000035963"/>
    </source>
</evidence>
<keyword evidence="20" id="KW-1185">Reference proteome</keyword>
<dbReference type="InterPro" id="IPR003439">
    <property type="entry name" value="ABC_transporter-like_ATP-bd"/>
</dbReference>
<dbReference type="PROSITE" id="PS00211">
    <property type="entry name" value="ABC_TRANSPORTER_1"/>
    <property type="match status" value="1"/>
</dbReference>
<evidence type="ECO:0000313" key="19">
    <source>
        <dbReference type="EMBL" id="KLU23800.1"/>
    </source>
</evidence>
<keyword evidence="10 19" id="KW-0067">ATP-binding</keyword>
<evidence type="ECO:0000256" key="8">
    <source>
        <dbReference type="ARBA" id="ARBA00022741"/>
    </source>
</evidence>
<evidence type="ECO:0000256" key="14">
    <source>
        <dbReference type="ARBA" id="ARBA00038416"/>
    </source>
</evidence>
<dbReference type="CDD" id="cd03257">
    <property type="entry name" value="ABC_NikE_OppD_transporters"/>
    <property type="match status" value="1"/>
</dbReference>
<evidence type="ECO:0000256" key="6">
    <source>
        <dbReference type="ARBA" id="ARBA00022519"/>
    </source>
</evidence>
<dbReference type="PATRIC" id="fig|908627.4.peg.5470"/>
<dbReference type="InterPro" id="IPR013563">
    <property type="entry name" value="Oligopep_ABC_C"/>
</dbReference>
<evidence type="ECO:0000256" key="16">
    <source>
        <dbReference type="ARBA" id="ARBA00041187"/>
    </source>
</evidence>
<dbReference type="EC" id="7.4.2.10" evidence="15"/>
<evidence type="ECO:0000259" key="18">
    <source>
        <dbReference type="PROSITE" id="PS50893"/>
    </source>
</evidence>
<dbReference type="InterPro" id="IPR050319">
    <property type="entry name" value="ABC_transp_ATP-bind"/>
</dbReference>
<evidence type="ECO:0000256" key="1">
    <source>
        <dbReference type="ARBA" id="ARBA00004170"/>
    </source>
</evidence>
<dbReference type="RefSeq" id="WP_047849284.1">
    <property type="nucleotide sequence ID" value="NZ_AEJF01000143.1"/>
</dbReference>
<proteinExistence type="inferred from homology"/>
<evidence type="ECO:0000256" key="7">
    <source>
        <dbReference type="ARBA" id="ARBA00022737"/>
    </source>
</evidence>
<dbReference type="FunFam" id="3.40.50.300:FF:000016">
    <property type="entry name" value="Oligopeptide ABC transporter ATP-binding component"/>
    <property type="match status" value="1"/>
</dbReference>
<dbReference type="AlphaFoldDB" id="A0A0J1CT28"/>
<comment type="subunit">
    <text evidence="3">The complex is composed of two ATP-binding proteins (GsiA), two transmembrane proteins (GsiC and GsiD) and a solute-binding protein (GsiB).</text>
</comment>
<evidence type="ECO:0000256" key="12">
    <source>
        <dbReference type="ARBA" id="ARBA00023136"/>
    </source>
</evidence>